<dbReference type="Proteomes" id="UP000297540">
    <property type="component" value="Unassembled WGS sequence"/>
</dbReference>
<keyword evidence="2" id="KW-1185">Reference proteome</keyword>
<dbReference type="EMBL" id="SOZE01000071">
    <property type="protein sequence ID" value="TFF29722.1"/>
    <property type="molecule type" value="Genomic_DNA"/>
</dbReference>
<comment type="caution">
    <text evidence="1">The sequence shown here is derived from an EMBL/GenBank/DDBJ whole genome shotgun (WGS) entry which is preliminary data.</text>
</comment>
<proteinExistence type="predicted"/>
<evidence type="ECO:0000313" key="2">
    <source>
        <dbReference type="Proteomes" id="UP000297540"/>
    </source>
</evidence>
<sequence length="217" mass="24016">MKRIISSIFLLFAFLTGKTQTISLGGSITNFELLDDAQVINFNVPLVIKATDFANLNFPDTSPAFVQIGGTSDAKYCDGIKFTFDRTKSCLSVSVTLDSLPVQGIYTVNIKYTTNKLTDKIKIYNLLIFNILRPSATLESLNTVTITAEGCEPIQVDPISIHETSNHTPVRDLKFYDPIIQGKTIPGLLKFDSDSKFIGHGEQKSIKFKVDSVLLKK</sequence>
<name>A0A4Y8RXQ9_9SPHI</name>
<evidence type="ECO:0000313" key="1">
    <source>
        <dbReference type="EMBL" id="TFF29722.1"/>
    </source>
</evidence>
<gene>
    <name evidence="1" type="ORF">E2R66_28025</name>
</gene>
<organism evidence="1 2">
    <name type="scientific">Mucilaginibacter psychrotolerans</name>
    <dbReference type="NCBI Taxonomy" id="1524096"/>
    <lineage>
        <taxon>Bacteria</taxon>
        <taxon>Pseudomonadati</taxon>
        <taxon>Bacteroidota</taxon>
        <taxon>Sphingobacteriia</taxon>
        <taxon>Sphingobacteriales</taxon>
        <taxon>Sphingobacteriaceae</taxon>
        <taxon>Mucilaginibacter</taxon>
    </lineage>
</organism>
<reference evidence="1 2" key="1">
    <citation type="journal article" date="2017" name="Int. J. Syst. Evol. Microbiol.">
        <title>Mucilaginibacterpsychrotolerans sp. nov., isolated from peatlands.</title>
        <authorList>
            <person name="Deng Y."/>
            <person name="Shen L."/>
            <person name="Xu B."/>
            <person name="Liu Y."/>
            <person name="Gu Z."/>
            <person name="Liu H."/>
            <person name="Zhou Y."/>
        </authorList>
    </citation>
    <scope>NUCLEOTIDE SEQUENCE [LARGE SCALE GENOMIC DNA]</scope>
    <source>
        <strain evidence="1 2">NH7-4</strain>
    </source>
</reference>
<dbReference type="RefSeq" id="WP_134738003.1">
    <property type="nucleotide sequence ID" value="NZ_SOZE01000071.1"/>
</dbReference>
<dbReference type="AlphaFoldDB" id="A0A4Y8RXQ9"/>
<accession>A0A4Y8RXQ9</accession>
<protein>
    <submittedName>
        <fullName evidence="1">Uncharacterized protein</fullName>
    </submittedName>
</protein>